<dbReference type="Proteomes" id="UP000236220">
    <property type="component" value="Unassembled WGS sequence"/>
</dbReference>
<keyword evidence="3" id="KW-1185">Reference proteome</keyword>
<dbReference type="InterPro" id="IPR007922">
    <property type="entry name" value="DciA-like"/>
</dbReference>
<protein>
    <recommendedName>
        <fullName evidence="4">DUF721 domain-containing protein</fullName>
    </recommendedName>
</protein>
<name>A0A2K1Q2K6_9GAMM</name>
<organism evidence="2 3">
    <name type="scientific">Solilutibacter silvestris</name>
    <dbReference type="NCBI Taxonomy" id="1645665"/>
    <lineage>
        <taxon>Bacteria</taxon>
        <taxon>Pseudomonadati</taxon>
        <taxon>Pseudomonadota</taxon>
        <taxon>Gammaproteobacteria</taxon>
        <taxon>Lysobacterales</taxon>
        <taxon>Lysobacteraceae</taxon>
        <taxon>Solilutibacter</taxon>
    </lineage>
</organism>
<evidence type="ECO:0000256" key="1">
    <source>
        <dbReference type="SAM" id="MobiDB-lite"/>
    </source>
</evidence>
<proteinExistence type="predicted"/>
<gene>
    <name evidence="2" type="ORF">Lysil_0917</name>
</gene>
<feature type="compositionally biased region" description="Basic and acidic residues" evidence="1">
    <location>
        <begin position="155"/>
        <end position="172"/>
    </location>
</feature>
<evidence type="ECO:0008006" key="4">
    <source>
        <dbReference type="Google" id="ProtNLM"/>
    </source>
</evidence>
<feature type="region of interest" description="Disordered" evidence="1">
    <location>
        <begin position="112"/>
        <end position="172"/>
    </location>
</feature>
<reference evidence="2 3" key="1">
    <citation type="submission" date="2017-08" db="EMBL/GenBank/DDBJ databases">
        <title>Lysobacter sylvestris genome.</title>
        <authorList>
            <person name="Zhang D.-C."/>
            <person name="Albuquerque L."/>
            <person name="Franca L."/>
            <person name="Froufe H.J.C."/>
            <person name="Barroso C."/>
            <person name="Egas C."/>
            <person name="Da Costa M."/>
            <person name="Margesin R."/>
        </authorList>
    </citation>
    <scope>NUCLEOTIDE SEQUENCE [LARGE SCALE GENOMIC DNA]</scope>
    <source>
        <strain evidence="2 3">AM20-91</strain>
    </source>
</reference>
<evidence type="ECO:0000313" key="2">
    <source>
        <dbReference type="EMBL" id="PNS09288.1"/>
    </source>
</evidence>
<dbReference type="RefSeq" id="WP_103074354.1">
    <property type="nucleotide sequence ID" value="NZ_NPZB01000001.1"/>
</dbReference>
<sequence>MSKPRGPRQAPSRAIPSAWQAALAGSAADPLKRAEWLTSLDHQLRLALPLQLAAHARLANVDGNRLVYAVDGPAWGSRLRLSGDAILDAARSLGLAVDALVVRIVRMPTQPGVAVRSPLPGSSSGSERSALRAARELIAQGPADDRDDVNAPKPSRADRLRARRPPRPEDAS</sequence>
<evidence type="ECO:0000313" key="3">
    <source>
        <dbReference type="Proteomes" id="UP000236220"/>
    </source>
</evidence>
<dbReference type="Pfam" id="PF05258">
    <property type="entry name" value="DciA"/>
    <property type="match status" value="1"/>
</dbReference>
<dbReference type="AlphaFoldDB" id="A0A2K1Q2K6"/>
<accession>A0A2K1Q2K6</accession>
<dbReference type="EMBL" id="NPZB01000001">
    <property type="protein sequence ID" value="PNS09288.1"/>
    <property type="molecule type" value="Genomic_DNA"/>
</dbReference>
<comment type="caution">
    <text evidence="2">The sequence shown here is derived from an EMBL/GenBank/DDBJ whole genome shotgun (WGS) entry which is preliminary data.</text>
</comment>
<dbReference type="OrthoDB" id="5801779at2"/>